<name>A0A6M5Z0T9_9BACT</name>
<dbReference type="Proteomes" id="UP000503447">
    <property type="component" value="Chromosome"/>
</dbReference>
<gene>
    <name evidence="1" type="ORF">FTUN_7026</name>
</gene>
<dbReference type="KEGG" id="ftj:FTUN_7026"/>
<sequence>MRPNGSTLRGPRGGRAAGLRQLARRLQDETTGPLAHADLAALILPMVRRAVRTDHGPAALVGWLRQQPGTFRASPKTDQALRRLSEDLVRLLFDPPSSLDDTLDDA</sequence>
<protein>
    <submittedName>
        <fullName evidence="1">Uncharacterized protein</fullName>
    </submittedName>
</protein>
<evidence type="ECO:0000313" key="1">
    <source>
        <dbReference type="EMBL" id="QJW99414.1"/>
    </source>
</evidence>
<dbReference type="RefSeq" id="WP_171474388.1">
    <property type="nucleotide sequence ID" value="NZ_CP053452.2"/>
</dbReference>
<dbReference type="EMBL" id="CP053452">
    <property type="protein sequence ID" value="QJW99414.1"/>
    <property type="molecule type" value="Genomic_DNA"/>
</dbReference>
<proteinExistence type="predicted"/>
<organism evidence="1 2">
    <name type="scientific">Frigoriglobus tundricola</name>
    <dbReference type="NCBI Taxonomy" id="2774151"/>
    <lineage>
        <taxon>Bacteria</taxon>
        <taxon>Pseudomonadati</taxon>
        <taxon>Planctomycetota</taxon>
        <taxon>Planctomycetia</taxon>
        <taxon>Gemmatales</taxon>
        <taxon>Gemmataceae</taxon>
        <taxon>Frigoriglobus</taxon>
    </lineage>
</organism>
<accession>A0A6M5Z0T9</accession>
<evidence type="ECO:0000313" key="2">
    <source>
        <dbReference type="Proteomes" id="UP000503447"/>
    </source>
</evidence>
<reference evidence="2" key="1">
    <citation type="submission" date="2020-05" db="EMBL/GenBank/DDBJ databases">
        <title>Frigoriglobus tundricola gen. nov., sp. nov., a psychrotolerant cellulolytic planctomycete of the family Gemmataceae with two divergent copies of 16S rRNA gene.</title>
        <authorList>
            <person name="Kulichevskaya I.S."/>
            <person name="Ivanova A.A."/>
            <person name="Naumoff D.G."/>
            <person name="Beletsky A.V."/>
            <person name="Rijpstra W.I.C."/>
            <person name="Sinninghe Damste J.S."/>
            <person name="Mardanov A.V."/>
            <person name="Ravin N.V."/>
            <person name="Dedysh S.N."/>
        </authorList>
    </citation>
    <scope>NUCLEOTIDE SEQUENCE [LARGE SCALE GENOMIC DNA]</scope>
    <source>
        <strain evidence="2">PL17</strain>
    </source>
</reference>
<dbReference type="AlphaFoldDB" id="A0A6M5Z0T9"/>
<keyword evidence="2" id="KW-1185">Reference proteome</keyword>